<keyword evidence="1" id="KW-0472">Membrane</keyword>
<sequence>MKYRFSPSVMVSRGCPQCGHAMFRSPLSMYDDCPGCGLDFDRGDPGYFTGAMYVSYGAGIPIIALLTLILHLLIPSWSLFRLVLLAWGLCLPFVPWIWQYSRVIWVHFDQWIDPLRDDRGETHSLTED</sequence>
<evidence type="ECO:0000313" key="3">
    <source>
        <dbReference type="Proteomes" id="UP000186309"/>
    </source>
</evidence>
<dbReference type="InterPro" id="IPR009325">
    <property type="entry name" value="DUF983"/>
</dbReference>
<evidence type="ECO:0000256" key="1">
    <source>
        <dbReference type="SAM" id="Phobius"/>
    </source>
</evidence>
<protein>
    <recommendedName>
        <fullName evidence="4">DUF983 domain-containing protein</fullName>
    </recommendedName>
</protein>
<dbReference type="Proteomes" id="UP000186309">
    <property type="component" value="Chromosome"/>
</dbReference>
<proteinExistence type="predicted"/>
<gene>
    <name evidence="2" type="ORF">BSF38_05497</name>
</gene>
<reference evidence="3" key="1">
    <citation type="submission" date="2016-12" db="EMBL/GenBank/DDBJ databases">
        <title>Comparative genomics of four Isosphaeraceae planctomycetes: a common pool of plasmids and glycoside hydrolase genes.</title>
        <authorList>
            <person name="Ivanova A."/>
        </authorList>
    </citation>
    <scope>NUCLEOTIDE SEQUENCE [LARGE SCALE GENOMIC DNA]</scope>
    <source>
        <strain evidence="3">PX4</strain>
    </source>
</reference>
<organism evidence="2 3">
    <name type="scientific">Paludisphaera borealis</name>
    <dbReference type="NCBI Taxonomy" id="1387353"/>
    <lineage>
        <taxon>Bacteria</taxon>
        <taxon>Pseudomonadati</taxon>
        <taxon>Planctomycetota</taxon>
        <taxon>Planctomycetia</taxon>
        <taxon>Isosphaerales</taxon>
        <taxon>Isosphaeraceae</taxon>
        <taxon>Paludisphaera</taxon>
    </lineage>
</organism>
<dbReference type="EMBL" id="CP019082">
    <property type="protein sequence ID" value="APW63910.1"/>
    <property type="molecule type" value="Genomic_DNA"/>
</dbReference>
<keyword evidence="1" id="KW-0812">Transmembrane</keyword>
<keyword evidence="1" id="KW-1133">Transmembrane helix</keyword>
<evidence type="ECO:0008006" key="4">
    <source>
        <dbReference type="Google" id="ProtNLM"/>
    </source>
</evidence>
<evidence type="ECO:0000313" key="2">
    <source>
        <dbReference type="EMBL" id="APW63910.1"/>
    </source>
</evidence>
<dbReference type="Pfam" id="PF06170">
    <property type="entry name" value="DUF983"/>
    <property type="match status" value="1"/>
</dbReference>
<dbReference type="AlphaFoldDB" id="A0A1U7CY80"/>
<accession>A0A1U7CY80</accession>
<dbReference type="KEGG" id="pbor:BSF38_05497"/>
<feature type="transmembrane region" description="Helical" evidence="1">
    <location>
        <begin position="79"/>
        <end position="98"/>
    </location>
</feature>
<name>A0A1U7CY80_9BACT</name>
<dbReference type="OrthoDB" id="9799456at2"/>
<dbReference type="RefSeq" id="WP_076350212.1">
    <property type="nucleotide sequence ID" value="NZ_CP019082.1"/>
</dbReference>
<dbReference type="STRING" id="1387353.BSF38_05497"/>
<keyword evidence="3" id="KW-1185">Reference proteome</keyword>
<feature type="transmembrane region" description="Helical" evidence="1">
    <location>
        <begin position="53"/>
        <end position="74"/>
    </location>
</feature>